<dbReference type="EMBL" id="BMNE01000009">
    <property type="protein sequence ID" value="GGN95766.1"/>
    <property type="molecule type" value="Genomic_DNA"/>
</dbReference>
<gene>
    <name evidence="2" type="ORF">GCM10011610_60140</name>
</gene>
<proteinExistence type="predicted"/>
<reference evidence="3" key="1">
    <citation type="journal article" date="2019" name="Int. J. Syst. Evol. Microbiol.">
        <title>The Global Catalogue of Microorganisms (GCM) 10K type strain sequencing project: providing services to taxonomists for standard genome sequencing and annotation.</title>
        <authorList>
            <consortium name="The Broad Institute Genomics Platform"/>
            <consortium name="The Broad Institute Genome Sequencing Center for Infectious Disease"/>
            <person name="Wu L."/>
            <person name="Ma J."/>
        </authorList>
    </citation>
    <scope>NUCLEOTIDE SEQUENCE [LARGE SCALE GENOMIC DNA]</scope>
    <source>
        <strain evidence="3">CGMCC 4.7329</strain>
    </source>
</reference>
<accession>A0ABQ2KXY2</accession>
<feature type="compositionally biased region" description="Basic and acidic residues" evidence="1">
    <location>
        <begin position="1"/>
        <end position="17"/>
    </location>
</feature>
<evidence type="ECO:0000313" key="2">
    <source>
        <dbReference type="EMBL" id="GGN95766.1"/>
    </source>
</evidence>
<sequence length="78" mass="8327">MAREAAESIDLRRDKSPIGRIPMSGSPMSELQPPVAGVETPQTNPSLANLVEVLEAMRQAGWIVSSTTQPGGIAYRHA</sequence>
<evidence type="ECO:0000256" key="1">
    <source>
        <dbReference type="SAM" id="MobiDB-lite"/>
    </source>
</evidence>
<feature type="region of interest" description="Disordered" evidence="1">
    <location>
        <begin position="1"/>
        <end position="43"/>
    </location>
</feature>
<dbReference type="Proteomes" id="UP000658127">
    <property type="component" value="Unassembled WGS sequence"/>
</dbReference>
<keyword evidence="3" id="KW-1185">Reference proteome</keyword>
<organism evidence="2 3">
    <name type="scientific">Nocardia rhizosphaerihabitans</name>
    <dbReference type="NCBI Taxonomy" id="1691570"/>
    <lineage>
        <taxon>Bacteria</taxon>
        <taxon>Bacillati</taxon>
        <taxon>Actinomycetota</taxon>
        <taxon>Actinomycetes</taxon>
        <taxon>Mycobacteriales</taxon>
        <taxon>Nocardiaceae</taxon>
        <taxon>Nocardia</taxon>
    </lineage>
</organism>
<name>A0ABQ2KXY2_9NOCA</name>
<evidence type="ECO:0000313" key="3">
    <source>
        <dbReference type="Proteomes" id="UP000658127"/>
    </source>
</evidence>
<comment type="caution">
    <text evidence="2">The sequence shown here is derived from an EMBL/GenBank/DDBJ whole genome shotgun (WGS) entry which is preliminary data.</text>
</comment>
<protein>
    <submittedName>
        <fullName evidence="2">Uncharacterized protein</fullName>
    </submittedName>
</protein>